<evidence type="ECO:0000256" key="6">
    <source>
        <dbReference type="ARBA" id="ARBA00022991"/>
    </source>
</evidence>
<evidence type="ECO:0000259" key="11">
    <source>
        <dbReference type="PROSITE" id="PS51645"/>
    </source>
</evidence>
<feature type="site" description="Electron transfer via tryptophanyl radical" evidence="9">
    <location>
        <position position="349"/>
    </location>
</feature>
<dbReference type="Gene3D" id="1.25.40.80">
    <property type="match status" value="1"/>
</dbReference>
<dbReference type="EMBL" id="JACHFJ010000002">
    <property type="protein sequence ID" value="MBB5372375.1"/>
    <property type="molecule type" value="Genomic_DNA"/>
</dbReference>
<dbReference type="PROSITE" id="PS00691">
    <property type="entry name" value="DNA_PHOTOLYASES_1_2"/>
    <property type="match status" value="1"/>
</dbReference>
<dbReference type="PROSITE" id="PS51645">
    <property type="entry name" value="PHR_CRY_ALPHA_BETA"/>
    <property type="match status" value="1"/>
</dbReference>
<dbReference type="GO" id="GO:0003677">
    <property type="term" value="F:DNA binding"/>
    <property type="evidence" value="ECO:0007669"/>
    <property type="project" value="TreeGrafter"/>
</dbReference>
<dbReference type="PANTHER" id="PTHR11455:SF9">
    <property type="entry name" value="CRYPTOCHROME CIRCADIAN CLOCK 5 ISOFORM X1"/>
    <property type="match status" value="1"/>
</dbReference>
<comment type="cofactor">
    <cofactor evidence="8">
        <name>FAD</name>
        <dbReference type="ChEBI" id="CHEBI:57692"/>
    </cofactor>
    <text evidence="8">Binds 1 FAD per subunit.</text>
</comment>
<feature type="site" description="Electron transfer via tryptophanyl radical" evidence="9">
    <location>
        <position position="296"/>
    </location>
</feature>
<feature type="binding site" evidence="8">
    <location>
        <begin position="229"/>
        <end position="233"/>
    </location>
    <ligand>
        <name>FAD</name>
        <dbReference type="ChEBI" id="CHEBI:57692"/>
    </ligand>
</feature>
<dbReference type="InterPro" id="IPR005101">
    <property type="entry name" value="Cryptochr/Photolyase_FAD-bd"/>
</dbReference>
<dbReference type="Pfam" id="PF00875">
    <property type="entry name" value="DNA_photolyase"/>
    <property type="match status" value="1"/>
</dbReference>
<dbReference type="InterPro" id="IPR014729">
    <property type="entry name" value="Rossmann-like_a/b/a_fold"/>
</dbReference>
<comment type="cofactor">
    <cofactor evidence="1">
        <name>(6R)-5,10-methylene-5,6,7,8-tetrahydrofolate</name>
        <dbReference type="ChEBI" id="CHEBI:15636"/>
    </cofactor>
</comment>
<dbReference type="PRINTS" id="PR00147">
    <property type="entry name" value="DNAPHOTLYASE"/>
</dbReference>
<feature type="site" description="Electron transfer via tryptophanyl radical" evidence="9">
    <location>
        <position position="372"/>
    </location>
</feature>
<dbReference type="Gene3D" id="3.40.50.620">
    <property type="entry name" value="HUPs"/>
    <property type="match status" value="1"/>
</dbReference>
<comment type="catalytic activity">
    <reaction evidence="7">
        <text>cyclobutadipyrimidine (in DNA) = 2 pyrimidine residues (in DNA).</text>
        <dbReference type="EC" id="4.1.99.3"/>
    </reaction>
</comment>
<comment type="caution">
    <text evidence="12">The sequence shown here is derived from an EMBL/GenBank/DDBJ whole genome shotgun (WGS) entry which is preliminary data.</text>
</comment>
<protein>
    <recommendedName>
        <fullName evidence="3">Deoxyribodipyrimidine photo-lyase</fullName>
        <ecNumber evidence="2">4.1.99.3</ecNumber>
    </recommendedName>
</protein>
<dbReference type="SUPFAM" id="SSF52425">
    <property type="entry name" value="Cryptochrome/photolyase, N-terminal domain"/>
    <property type="match status" value="1"/>
</dbReference>
<keyword evidence="13" id="KW-1185">Reference proteome</keyword>
<keyword evidence="12" id="KW-0456">Lyase</keyword>
<keyword evidence="4 8" id="KW-0285">Flavoprotein</keyword>
<dbReference type="InterPro" id="IPR018394">
    <property type="entry name" value="DNA_photolyase_1_CS_C"/>
</dbReference>
<dbReference type="PANTHER" id="PTHR11455">
    <property type="entry name" value="CRYPTOCHROME"/>
    <property type="match status" value="1"/>
</dbReference>
<dbReference type="PROSITE" id="PS00394">
    <property type="entry name" value="DNA_PHOTOLYASES_1_1"/>
    <property type="match status" value="1"/>
</dbReference>
<dbReference type="Gene3D" id="1.10.579.10">
    <property type="entry name" value="DNA Cyclobutane Dipyrimidine Photolyase, subunit A, domain 3"/>
    <property type="match status" value="1"/>
</dbReference>
<dbReference type="Pfam" id="PF03441">
    <property type="entry name" value="FAD_binding_7"/>
    <property type="match status" value="1"/>
</dbReference>
<dbReference type="GO" id="GO:0003904">
    <property type="term" value="F:deoxyribodipyrimidine photo-lyase activity"/>
    <property type="evidence" value="ECO:0007669"/>
    <property type="project" value="UniProtKB-EC"/>
</dbReference>
<dbReference type="AlphaFoldDB" id="A0A840VGP9"/>
<evidence type="ECO:0000313" key="13">
    <source>
        <dbReference type="Proteomes" id="UP000553706"/>
    </source>
</evidence>
<evidence type="ECO:0000256" key="4">
    <source>
        <dbReference type="ARBA" id="ARBA00022630"/>
    </source>
</evidence>
<dbReference type="SUPFAM" id="SSF48173">
    <property type="entry name" value="Cryptochrome/photolyase FAD-binding domain"/>
    <property type="match status" value="1"/>
</dbReference>
<evidence type="ECO:0000313" key="12">
    <source>
        <dbReference type="EMBL" id="MBB5372375.1"/>
    </source>
</evidence>
<keyword evidence="5 8" id="KW-0274">FAD</keyword>
<dbReference type="Proteomes" id="UP000553706">
    <property type="component" value="Unassembled WGS sequence"/>
</dbReference>
<evidence type="ECO:0000256" key="8">
    <source>
        <dbReference type="PIRSR" id="PIRSR602081-1"/>
    </source>
</evidence>
<evidence type="ECO:0000256" key="9">
    <source>
        <dbReference type="PIRSR" id="PIRSR602081-2"/>
    </source>
</evidence>
<feature type="binding site" evidence="8">
    <location>
        <position position="217"/>
    </location>
    <ligand>
        <name>FAD</name>
        <dbReference type="ChEBI" id="CHEBI:57692"/>
    </ligand>
</feature>
<dbReference type="EC" id="4.1.99.3" evidence="2"/>
<evidence type="ECO:0000256" key="3">
    <source>
        <dbReference type="ARBA" id="ARBA00014046"/>
    </source>
</evidence>
<keyword evidence="6 10" id="KW-0157">Chromophore</keyword>
<feature type="domain" description="Photolyase/cryptochrome alpha/beta" evidence="11">
    <location>
        <begin position="2"/>
        <end position="125"/>
    </location>
</feature>
<feature type="binding site" evidence="8">
    <location>
        <position position="262"/>
    </location>
    <ligand>
        <name>FAD</name>
        <dbReference type="ChEBI" id="CHEBI:57692"/>
    </ligand>
</feature>
<dbReference type="InterPro" id="IPR006050">
    <property type="entry name" value="DNA_photolyase_N"/>
</dbReference>
<dbReference type="FunFam" id="1.10.579.10:FF:000003">
    <property type="entry name" value="Deoxyribodipyrimidine photo-lyase"/>
    <property type="match status" value="1"/>
</dbReference>
<comment type="similarity">
    <text evidence="10">Belongs to the DNA photolyase family.</text>
</comment>
<feature type="binding site" evidence="8">
    <location>
        <begin position="362"/>
        <end position="364"/>
    </location>
    <ligand>
        <name>FAD</name>
        <dbReference type="ChEBI" id="CHEBI:57692"/>
    </ligand>
</feature>
<evidence type="ECO:0000256" key="5">
    <source>
        <dbReference type="ARBA" id="ARBA00022827"/>
    </source>
</evidence>
<dbReference type="RefSeq" id="WP_183265394.1">
    <property type="nucleotide sequence ID" value="NZ_JACHFJ010000002.1"/>
</dbReference>
<proteinExistence type="inferred from homology"/>
<organism evidence="12 13">
    <name type="scientific">Acidocella aromatica</name>
    <dbReference type="NCBI Taxonomy" id="1303579"/>
    <lineage>
        <taxon>Bacteria</taxon>
        <taxon>Pseudomonadati</taxon>
        <taxon>Pseudomonadota</taxon>
        <taxon>Alphaproteobacteria</taxon>
        <taxon>Acetobacterales</taxon>
        <taxon>Acidocellaceae</taxon>
        <taxon>Acidocella</taxon>
    </lineage>
</organism>
<gene>
    <name evidence="12" type="ORF">HNP71_000613</name>
</gene>
<evidence type="ECO:0000256" key="7">
    <source>
        <dbReference type="ARBA" id="ARBA00033999"/>
    </source>
</evidence>
<name>A0A840VGP9_9PROT</name>
<dbReference type="GO" id="GO:0071949">
    <property type="term" value="F:FAD binding"/>
    <property type="evidence" value="ECO:0007669"/>
    <property type="project" value="TreeGrafter"/>
</dbReference>
<dbReference type="GO" id="GO:0000719">
    <property type="term" value="P:photoreactive repair"/>
    <property type="evidence" value="ECO:0007669"/>
    <property type="project" value="UniProtKB-ARBA"/>
</dbReference>
<dbReference type="GO" id="GO:0009416">
    <property type="term" value="P:response to light stimulus"/>
    <property type="evidence" value="ECO:0007669"/>
    <property type="project" value="TreeGrafter"/>
</dbReference>
<evidence type="ECO:0000256" key="1">
    <source>
        <dbReference type="ARBA" id="ARBA00001932"/>
    </source>
</evidence>
<reference evidence="12 13" key="1">
    <citation type="submission" date="2020-08" db="EMBL/GenBank/DDBJ databases">
        <title>Genomic Encyclopedia of Type Strains, Phase IV (KMG-IV): sequencing the most valuable type-strain genomes for metagenomic binning, comparative biology and taxonomic classification.</title>
        <authorList>
            <person name="Goeker M."/>
        </authorList>
    </citation>
    <scope>NUCLEOTIDE SEQUENCE [LARGE SCALE GENOMIC DNA]</scope>
    <source>
        <strain evidence="12 13">DSM 27026</strain>
    </source>
</reference>
<dbReference type="InterPro" id="IPR036134">
    <property type="entry name" value="Crypto/Photolyase_FAD-like_sf"/>
</dbReference>
<sequence>MNATLVWFRNDLRLADNPALHAACAAGGKVALLYILDERAGAASRWWLHHSLAALGREIAARGGHLLLRRGDPVEIIPKLAAELGVSEVHAARAYEPFWRSTDRALDTALKAHGIALHRHLSASLFPPERITTKTGGLYGVFTPFSKACFAAGVPDIFLRAPERINGLAAPSDALKDWRLLPTKPDWTGGMRAAWTPGEAGANARLKEFLDGPIQRYAEARDIPAHPGTAKLSPHAHFGEISPRYVWHRAAACGEGKGVQTFLKELLWREFSINLLWQHPDIRTAPIRPEFAAFPWAEAPQALRVWQLGQTGIPIVDAGMRELWQTGWMHNRVRMICASFLVKHLLIPWQAGEAWFWDTLVDADEAANGASWQWVAGCGADAAPYFRIFNPVLQGQKFDPDGAYVRRYVPELAKLPAACIHAPWEADPAILAHAGVRLGQSYPRPVIGLTEGRERALAAYGAIKAG</sequence>
<evidence type="ECO:0000256" key="10">
    <source>
        <dbReference type="RuleBase" id="RU004182"/>
    </source>
</evidence>
<evidence type="ECO:0000256" key="2">
    <source>
        <dbReference type="ARBA" id="ARBA00013149"/>
    </source>
</evidence>
<accession>A0A840VGP9</accession>
<dbReference type="InterPro" id="IPR036155">
    <property type="entry name" value="Crypto/Photolyase_N_sf"/>
</dbReference>
<dbReference type="InterPro" id="IPR002081">
    <property type="entry name" value="Cryptochrome/DNA_photolyase_1"/>
</dbReference>